<evidence type="ECO:0000259" key="2">
    <source>
        <dbReference type="Pfam" id="PF03007"/>
    </source>
</evidence>
<evidence type="ECO:0000313" key="3">
    <source>
        <dbReference type="EMBL" id="CAL8087675.1"/>
    </source>
</evidence>
<dbReference type="InterPro" id="IPR004255">
    <property type="entry name" value="O-acyltransferase_WSD1_N"/>
</dbReference>
<feature type="transmembrane region" description="Helical" evidence="1">
    <location>
        <begin position="12"/>
        <end position="37"/>
    </location>
</feature>
<feature type="transmembrane region" description="Helical" evidence="1">
    <location>
        <begin position="255"/>
        <end position="273"/>
    </location>
</feature>
<gene>
    <name evidence="3" type="ORF">ODALV1_LOCUS6817</name>
</gene>
<comment type="caution">
    <text evidence="3">The sequence shown here is derived from an EMBL/GenBank/DDBJ whole genome shotgun (WGS) entry which is preliminary data.</text>
</comment>
<dbReference type="Proteomes" id="UP001642540">
    <property type="component" value="Unassembled WGS sequence"/>
</dbReference>
<name>A0ABP1Q3C5_9HEXA</name>
<sequence>MKSVNRKTFFRFTLLFILPESTVGAMAAATFVLALIFLSLSILLSPLGLLLLLGNEFIRIFINLILRYKYSGNIQLVSDGNDAVYRPNRSMVISLIRIENPIAPEESMEKFTKDVLLLKNPKTREHQSTTYAKLEQILIDKFGYRCWKKDENFNIKNHCRTVVSNSVVYKTDLLQLIRKLADDMEEDKPQWEIVLIPNYQEAGEVVTSSLIVFRFHHAYMDALSFTMMIEKLTSNYNYYIDPCKTLTKKTFKEQVVNFIKFLYFGPLLFILLTTNRLRSFWPKIPQKCSKTLRNYTWSKPIKLDQIREIRKSLKNASIPVIIDNAFISSTMQVLPRHRYPETWSLGELSALLPYKNSGPQNRFSIFSYEINVTQENELERIQTTANEAAKEMTLPWILIGFLGLKIFGRFPKVVAQLPLFGTSNTLIMSYFPCSKTKFKLFQSVNVLDIWGFPPHGNNTGIFLCCNMYCNEFKVLASSDSDWLEEKELKEIVNRIPEIISKWVYQLNKKND</sequence>
<accession>A0ABP1Q3C5</accession>
<protein>
    <recommendedName>
        <fullName evidence="2">O-acyltransferase WSD1-like N-terminal domain-containing protein</fullName>
    </recommendedName>
</protein>
<organism evidence="3 4">
    <name type="scientific">Orchesella dallaii</name>
    <dbReference type="NCBI Taxonomy" id="48710"/>
    <lineage>
        <taxon>Eukaryota</taxon>
        <taxon>Metazoa</taxon>
        <taxon>Ecdysozoa</taxon>
        <taxon>Arthropoda</taxon>
        <taxon>Hexapoda</taxon>
        <taxon>Collembola</taxon>
        <taxon>Entomobryomorpha</taxon>
        <taxon>Entomobryoidea</taxon>
        <taxon>Orchesellidae</taxon>
        <taxon>Orchesellinae</taxon>
        <taxon>Orchesella</taxon>
    </lineage>
</organism>
<evidence type="ECO:0000313" key="4">
    <source>
        <dbReference type="Proteomes" id="UP001642540"/>
    </source>
</evidence>
<feature type="transmembrane region" description="Helical" evidence="1">
    <location>
        <begin position="43"/>
        <end position="66"/>
    </location>
</feature>
<keyword evidence="1" id="KW-0812">Transmembrane</keyword>
<dbReference type="Pfam" id="PF03007">
    <property type="entry name" value="WS_DGAT_cat"/>
    <property type="match status" value="1"/>
</dbReference>
<keyword evidence="4" id="KW-1185">Reference proteome</keyword>
<reference evidence="3 4" key="1">
    <citation type="submission" date="2024-08" db="EMBL/GenBank/DDBJ databases">
        <authorList>
            <person name="Cucini C."/>
            <person name="Frati F."/>
        </authorList>
    </citation>
    <scope>NUCLEOTIDE SEQUENCE [LARGE SCALE GENOMIC DNA]</scope>
</reference>
<proteinExistence type="predicted"/>
<keyword evidence="1" id="KW-1133">Transmembrane helix</keyword>
<keyword evidence="1" id="KW-0472">Membrane</keyword>
<evidence type="ECO:0000256" key="1">
    <source>
        <dbReference type="SAM" id="Phobius"/>
    </source>
</evidence>
<dbReference type="EMBL" id="CAXLJM020000021">
    <property type="protein sequence ID" value="CAL8087675.1"/>
    <property type="molecule type" value="Genomic_DNA"/>
</dbReference>
<feature type="domain" description="O-acyltransferase WSD1-like N-terminal" evidence="2">
    <location>
        <begin position="108"/>
        <end position="234"/>
    </location>
</feature>